<evidence type="ECO:0000313" key="1">
    <source>
        <dbReference type="EMBL" id="MST34874.1"/>
    </source>
</evidence>
<accession>A0ABW9QYD0</accession>
<reference evidence="1 2" key="1">
    <citation type="submission" date="2019-11" db="EMBL/GenBank/DDBJ databases">
        <title>Acidiferrimicrobium australis gen. nov., sp. nov., an acidophilic and obligately heterotrophic, member of the Actinobacteria that catalyses dissimilatory oxido- reduction of iron isolated from metal-rich acidic water in Chile.</title>
        <authorList>
            <person name="Gonzalez D."/>
            <person name="Huber K."/>
            <person name="Hedrich S."/>
            <person name="Rojas-Villalobos C."/>
            <person name="Quatrini R."/>
            <person name="Dinamarca M.A."/>
            <person name="Schwarz A."/>
            <person name="Canales C."/>
            <person name="Nancucheo I."/>
        </authorList>
    </citation>
    <scope>NUCLEOTIDE SEQUENCE [LARGE SCALE GENOMIC DNA]</scope>
    <source>
        <strain evidence="1 2">USS-CCA1</strain>
    </source>
</reference>
<protein>
    <recommendedName>
        <fullName evidence="3">DDE superfamily endonuclease</fullName>
    </recommendedName>
</protein>
<organism evidence="1 2">
    <name type="scientific">Acidiferrimicrobium australe</name>
    <dbReference type="NCBI Taxonomy" id="2664430"/>
    <lineage>
        <taxon>Bacteria</taxon>
        <taxon>Bacillati</taxon>
        <taxon>Actinomycetota</taxon>
        <taxon>Acidimicrobiia</taxon>
        <taxon>Acidimicrobiales</taxon>
        <taxon>Acidimicrobiaceae</taxon>
        <taxon>Acidiferrimicrobium</taxon>
    </lineage>
</organism>
<evidence type="ECO:0008006" key="3">
    <source>
        <dbReference type="Google" id="ProtNLM"/>
    </source>
</evidence>
<evidence type="ECO:0000313" key="2">
    <source>
        <dbReference type="Proteomes" id="UP000437736"/>
    </source>
</evidence>
<dbReference type="Proteomes" id="UP000437736">
    <property type="component" value="Unassembled WGS sequence"/>
</dbReference>
<feature type="non-terminal residue" evidence="1">
    <location>
        <position position="80"/>
    </location>
</feature>
<name>A0ABW9QYD0_9ACTN</name>
<keyword evidence="2" id="KW-1185">Reference proteome</keyword>
<dbReference type="EMBL" id="WJHE01001269">
    <property type="protein sequence ID" value="MST34874.1"/>
    <property type="molecule type" value="Genomic_DNA"/>
</dbReference>
<sequence>MSLTLDQSATRCGGHCWIERRLFEVLGAWGAAAGAPRVVILLDRHSQHAAWRAGQWWERLPVRAGLDREGLVQPPPGWGE</sequence>
<gene>
    <name evidence="1" type="ORF">GHK86_19375</name>
</gene>
<proteinExistence type="predicted"/>
<comment type="caution">
    <text evidence="1">The sequence shown here is derived from an EMBL/GenBank/DDBJ whole genome shotgun (WGS) entry which is preliminary data.</text>
</comment>